<dbReference type="STRING" id="76947.GCA_002080435_03453"/>
<sequence length="188" mass="20666">MNAHMLHLMRHAAPQTTGLLLGQLDMPPHPDAVPLCVERARAIDFAQVFSSDLLRAAIPAERIAAAARVPHHADPRWRELHFGAWEGADPSTLPAVETARFWDAPDDNPPPDGERWSDLRLRVQSALVHIDRPTLVLGHAGSMRAALSLLCGFSYRQAWAIDLPYAALLSLRVWPGETPTAQITALTT</sequence>
<evidence type="ECO:0000313" key="2">
    <source>
        <dbReference type="Proteomes" id="UP000024284"/>
    </source>
</evidence>
<dbReference type="Gene3D" id="3.40.50.1240">
    <property type="entry name" value="Phosphoglycerate mutase-like"/>
    <property type="match status" value="1"/>
</dbReference>
<reference evidence="1" key="1">
    <citation type="submission" date="2014-08" db="EMBL/GenBank/DDBJ databases">
        <title>Draft genome sequences of Sphingobium herbicidovorans.</title>
        <authorList>
            <person name="Gan H.M."/>
            <person name="Gan H.Y."/>
            <person name="Savka M.A."/>
        </authorList>
    </citation>
    <scope>NUCLEOTIDE SEQUENCE [LARGE SCALE GENOMIC DNA]</scope>
    <source>
        <strain evidence="1">NBRC 16415</strain>
    </source>
</reference>
<dbReference type="Pfam" id="PF00300">
    <property type="entry name" value="His_Phos_1"/>
    <property type="match status" value="1"/>
</dbReference>
<dbReference type="InterPro" id="IPR029033">
    <property type="entry name" value="His_PPase_superfam"/>
</dbReference>
<dbReference type="InterPro" id="IPR013078">
    <property type="entry name" value="His_Pase_superF_clade-1"/>
</dbReference>
<gene>
    <name evidence="1" type="ORF">BV98_001202</name>
</gene>
<name>A0A086PC91_SPHHM</name>
<dbReference type="eggNOG" id="COG0406">
    <property type="taxonomic scope" value="Bacteria"/>
</dbReference>
<dbReference type="AlphaFoldDB" id="A0A086PC91"/>
<organism evidence="1 2">
    <name type="scientific">Sphingobium herbicidovorans (strain ATCC 700291 / DSM 11019 / CCUG 56400 / KCTC 2939 / LMG 18315 / NBRC 16415 / MH)</name>
    <name type="common">Sphingomonas herbicidovorans</name>
    <dbReference type="NCBI Taxonomy" id="1219045"/>
    <lineage>
        <taxon>Bacteria</taxon>
        <taxon>Pseudomonadati</taxon>
        <taxon>Pseudomonadota</taxon>
        <taxon>Alphaproteobacteria</taxon>
        <taxon>Sphingomonadales</taxon>
        <taxon>Sphingomonadaceae</taxon>
        <taxon>Sphingobium</taxon>
    </lineage>
</organism>
<protein>
    <submittedName>
        <fullName evidence="1">Phosphoglycerate mutase</fullName>
    </submittedName>
</protein>
<dbReference type="Proteomes" id="UP000024284">
    <property type="component" value="Unassembled WGS sequence"/>
</dbReference>
<evidence type="ECO:0000313" key="1">
    <source>
        <dbReference type="EMBL" id="KFG91009.1"/>
    </source>
</evidence>
<keyword evidence="2" id="KW-1185">Reference proteome</keyword>
<dbReference type="OrthoDB" id="5449373at2"/>
<dbReference type="EMBL" id="JFZA02000007">
    <property type="protein sequence ID" value="KFG91009.1"/>
    <property type="molecule type" value="Genomic_DNA"/>
</dbReference>
<proteinExistence type="predicted"/>
<comment type="caution">
    <text evidence="1">The sequence shown here is derived from an EMBL/GenBank/DDBJ whole genome shotgun (WGS) entry which is preliminary data.</text>
</comment>
<dbReference type="PATRIC" id="fig|1219045.3.peg.1227"/>
<dbReference type="SUPFAM" id="SSF53254">
    <property type="entry name" value="Phosphoglycerate mutase-like"/>
    <property type="match status" value="1"/>
</dbReference>
<accession>A0A086PC91</accession>